<dbReference type="GO" id="GO:0016020">
    <property type="term" value="C:membrane"/>
    <property type="evidence" value="ECO:0007669"/>
    <property type="project" value="UniProtKB-SubCell"/>
</dbReference>
<keyword evidence="3 5" id="KW-1133">Transmembrane helix</keyword>
<keyword evidence="2 5" id="KW-0812">Transmembrane</keyword>
<dbReference type="AlphaFoldDB" id="X0X8M7"/>
<comment type="caution">
    <text evidence="7">The sequence shown here is derived from an EMBL/GenBank/DDBJ whole genome shotgun (WGS) entry which is preliminary data.</text>
</comment>
<organism evidence="7">
    <name type="scientific">marine sediment metagenome</name>
    <dbReference type="NCBI Taxonomy" id="412755"/>
    <lineage>
        <taxon>unclassified sequences</taxon>
        <taxon>metagenomes</taxon>
        <taxon>ecological metagenomes</taxon>
    </lineage>
</organism>
<evidence type="ECO:0000313" key="7">
    <source>
        <dbReference type="EMBL" id="GAG21326.1"/>
    </source>
</evidence>
<evidence type="ECO:0000256" key="1">
    <source>
        <dbReference type="ARBA" id="ARBA00004141"/>
    </source>
</evidence>
<proteinExistence type="predicted"/>
<sequence length="143" mass="15350">ECKGVGARLAAAVIDSILVSVPAGLLYVSVLADIFSGFESMEQAAIAEAAFPALLAFAYYVLFEGWFGGTLGKLILGMRVVKKDGTRAGIGRAFFRNLLRILDFLPFAYLLGIIMVAASSTKQRLGDRIAGTYVVARKSLARR</sequence>
<gene>
    <name evidence="7" type="ORF">S01H1_47408</name>
</gene>
<protein>
    <recommendedName>
        <fullName evidence="6">RDD domain-containing protein</fullName>
    </recommendedName>
</protein>
<feature type="non-terminal residue" evidence="7">
    <location>
        <position position="1"/>
    </location>
</feature>
<dbReference type="EMBL" id="BARS01030396">
    <property type="protein sequence ID" value="GAG21326.1"/>
    <property type="molecule type" value="Genomic_DNA"/>
</dbReference>
<evidence type="ECO:0000256" key="3">
    <source>
        <dbReference type="ARBA" id="ARBA00022989"/>
    </source>
</evidence>
<dbReference type="InterPro" id="IPR010432">
    <property type="entry name" value="RDD"/>
</dbReference>
<reference evidence="7" key="1">
    <citation type="journal article" date="2014" name="Front. Microbiol.">
        <title>High frequency of phylogenetically diverse reductive dehalogenase-homologous genes in deep subseafloor sedimentary metagenomes.</title>
        <authorList>
            <person name="Kawai M."/>
            <person name="Futagami T."/>
            <person name="Toyoda A."/>
            <person name="Takaki Y."/>
            <person name="Nishi S."/>
            <person name="Hori S."/>
            <person name="Arai W."/>
            <person name="Tsubouchi T."/>
            <person name="Morono Y."/>
            <person name="Uchiyama I."/>
            <person name="Ito T."/>
            <person name="Fujiyama A."/>
            <person name="Inagaki F."/>
            <person name="Takami H."/>
        </authorList>
    </citation>
    <scope>NUCLEOTIDE SEQUENCE</scope>
    <source>
        <strain evidence="7">Expedition CK06-06</strain>
    </source>
</reference>
<feature type="transmembrane region" description="Helical" evidence="5">
    <location>
        <begin position="97"/>
        <end position="118"/>
    </location>
</feature>
<dbReference type="PANTHER" id="PTHR38480:SF1">
    <property type="entry name" value="SLR0254 PROTEIN"/>
    <property type="match status" value="1"/>
</dbReference>
<dbReference type="Pfam" id="PF06271">
    <property type="entry name" value="RDD"/>
    <property type="match status" value="1"/>
</dbReference>
<dbReference type="PANTHER" id="PTHR38480">
    <property type="entry name" value="SLR0254 PROTEIN"/>
    <property type="match status" value="1"/>
</dbReference>
<name>X0X8M7_9ZZZZ</name>
<feature type="transmembrane region" description="Helical" evidence="5">
    <location>
        <begin position="9"/>
        <end position="30"/>
    </location>
</feature>
<evidence type="ECO:0000256" key="2">
    <source>
        <dbReference type="ARBA" id="ARBA00022692"/>
    </source>
</evidence>
<keyword evidence="4 5" id="KW-0472">Membrane</keyword>
<comment type="subcellular location">
    <subcellularLocation>
        <location evidence="1">Membrane</location>
        <topology evidence="1">Multi-pass membrane protein</topology>
    </subcellularLocation>
</comment>
<feature type="transmembrane region" description="Helical" evidence="5">
    <location>
        <begin position="50"/>
        <end position="76"/>
    </location>
</feature>
<evidence type="ECO:0000259" key="6">
    <source>
        <dbReference type="Pfam" id="PF06271"/>
    </source>
</evidence>
<evidence type="ECO:0000256" key="4">
    <source>
        <dbReference type="ARBA" id="ARBA00023136"/>
    </source>
</evidence>
<evidence type="ECO:0000256" key="5">
    <source>
        <dbReference type="SAM" id="Phobius"/>
    </source>
</evidence>
<accession>X0X8M7</accession>
<feature type="domain" description="RDD" evidence="6">
    <location>
        <begin position="4"/>
        <end position="131"/>
    </location>
</feature>